<gene>
    <name evidence="1" type="ORF">LCGC14_1247630</name>
</gene>
<proteinExistence type="predicted"/>
<sequence length="89" mass="9997">MTHLATTPPTPTEREAALAEGSPLFVRSDSQLVFREAIRMGRLSDDAKSPIFAGRFMYIGSTMGTHRDLFKHIDSKLYLQPVYSDVHKS</sequence>
<evidence type="ECO:0000313" key="1">
    <source>
        <dbReference type="EMBL" id="KKM89531.1"/>
    </source>
</evidence>
<reference evidence="1" key="1">
    <citation type="journal article" date="2015" name="Nature">
        <title>Complex archaea that bridge the gap between prokaryotes and eukaryotes.</title>
        <authorList>
            <person name="Spang A."/>
            <person name="Saw J.H."/>
            <person name="Jorgensen S.L."/>
            <person name="Zaremba-Niedzwiedzka K."/>
            <person name="Martijn J."/>
            <person name="Lind A.E."/>
            <person name="van Eijk R."/>
            <person name="Schleper C."/>
            <person name="Guy L."/>
            <person name="Ettema T.J."/>
        </authorList>
    </citation>
    <scope>NUCLEOTIDE SEQUENCE</scope>
</reference>
<name>A0A0F9LQX9_9ZZZZ</name>
<dbReference type="AlphaFoldDB" id="A0A0F9LQX9"/>
<accession>A0A0F9LQX9</accession>
<dbReference type="EMBL" id="LAZR01006803">
    <property type="protein sequence ID" value="KKM89531.1"/>
    <property type="molecule type" value="Genomic_DNA"/>
</dbReference>
<comment type="caution">
    <text evidence="1">The sequence shown here is derived from an EMBL/GenBank/DDBJ whole genome shotgun (WGS) entry which is preliminary data.</text>
</comment>
<protein>
    <submittedName>
        <fullName evidence="1">Uncharacterized protein</fullName>
    </submittedName>
</protein>
<organism evidence="1">
    <name type="scientific">marine sediment metagenome</name>
    <dbReference type="NCBI Taxonomy" id="412755"/>
    <lineage>
        <taxon>unclassified sequences</taxon>
        <taxon>metagenomes</taxon>
        <taxon>ecological metagenomes</taxon>
    </lineage>
</organism>